<feature type="domain" description="PI31 proteasome regulator C-terminal" evidence="12">
    <location>
        <begin position="267"/>
        <end position="332"/>
    </location>
</feature>
<dbReference type="OrthoDB" id="68090at2759"/>
<dbReference type="AlphaFoldDB" id="A0A4Q1BQ90"/>
<dbReference type="Proteomes" id="UP000289152">
    <property type="component" value="Unassembled WGS sequence"/>
</dbReference>
<protein>
    <submittedName>
        <fullName evidence="14">Uncharacterized protein</fullName>
    </submittedName>
</protein>
<dbReference type="GO" id="GO:0004866">
    <property type="term" value="F:endopeptidase inhibitor activity"/>
    <property type="evidence" value="ECO:0007669"/>
    <property type="project" value="InterPro"/>
</dbReference>
<evidence type="ECO:0000256" key="1">
    <source>
        <dbReference type="ARBA" id="ARBA00004240"/>
    </source>
</evidence>
<dbReference type="GO" id="GO:0005783">
    <property type="term" value="C:endoplasmic reticulum"/>
    <property type="evidence" value="ECO:0007669"/>
    <property type="project" value="UniProtKB-SubCell"/>
</dbReference>
<evidence type="ECO:0000256" key="8">
    <source>
        <dbReference type="ARBA" id="ARBA00022942"/>
    </source>
</evidence>
<dbReference type="GO" id="GO:0000502">
    <property type="term" value="C:proteasome complex"/>
    <property type="evidence" value="ECO:0007669"/>
    <property type="project" value="UniProtKB-KW"/>
</dbReference>
<comment type="subcellular location">
    <subcellularLocation>
        <location evidence="2">Cytoplasm</location>
    </subcellularLocation>
    <subcellularLocation>
        <location evidence="1">Endoplasmic reticulum</location>
    </subcellularLocation>
</comment>
<evidence type="ECO:0000256" key="7">
    <source>
        <dbReference type="ARBA" id="ARBA00022824"/>
    </source>
</evidence>
<gene>
    <name evidence="14" type="ORF">M231_02543</name>
</gene>
<dbReference type="PANTHER" id="PTHR13266:SF1">
    <property type="entry name" value="PROTEASOME INHIBITOR PI31 SUBUNIT"/>
    <property type="match status" value="1"/>
</dbReference>
<feature type="region of interest" description="Disordered" evidence="11">
    <location>
        <begin position="213"/>
        <end position="272"/>
    </location>
</feature>
<dbReference type="EMBL" id="SDIL01000022">
    <property type="protein sequence ID" value="RXK40086.1"/>
    <property type="molecule type" value="Genomic_DNA"/>
</dbReference>
<sequence>MSDPLDVNIILTLLQTLLPRSTSSPFPKPTDAIAALVHTIHIALDFRLIPNPNAGHPLTSDAIAAQNAQPGTEIADGASEITAVESESEPAPVEGQLHPGWNARGEDAYTFEYRHAQSAMTFRVRVGRMGARVQIDATAEDGAPYSLSFVLGSIVTPPAFPIPSTATSSGSSSSSSSPEAPAKSLGFASIASVKDFIDKYKKDVIARILPGLQKDGYSDTTTSGSNPRNPPAQTQPSRDPLPANPSPLLDPLYPNRIPYQPNNPASVGRRDLDPLSSMQPPGMFNPSGDGGGMYVDFNHPLFDGRRRGLDPDLVGPGGLMQPPGARWDPVGPGMGPQGGFPGPGGNPLGGVGLGDPDWGDEMPPPGQFGPDLGRMGGLGGPGMGPGRGRGGGGLGGFGGLGGGRGRGGFGGGFGGGGGMFM</sequence>
<dbReference type="InterPro" id="IPR045128">
    <property type="entry name" value="PI31-like"/>
</dbReference>
<evidence type="ECO:0000256" key="6">
    <source>
        <dbReference type="ARBA" id="ARBA00022553"/>
    </source>
</evidence>
<dbReference type="InterPro" id="IPR021625">
    <property type="entry name" value="PI31_Prot_N"/>
</dbReference>
<keyword evidence="15" id="KW-1185">Reference proteome</keyword>
<proteinExistence type="inferred from homology"/>
<keyword evidence="8" id="KW-0647">Proteasome</keyword>
<dbReference type="InParanoid" id="A0A4Q1BQ90"/>
<keyword evidence="9" id="KW-0007">Acetylation</keyword>
<comment type="function">
    <text evidence="10">Plays an important role in control of proteasome function. Inhibits the hydrolysis of protein and peptide substrates by the 20S proteasome. Also inhibits the activation of the proteasome by the proteasome regulatory proteins PA700 and PA28.</text>
</comment>
<dbReference type="GO" id="GO:0043161">
    <property type="term" value="P:proteasome-mediated ubiquitin-dependent protein catabolic process"/>
    <property type="evidence" value="ECO:0007669"/>
    <property type="project" value="InterPro"/>
</dbReference>
<organism evidence="14 15">
    <name type="scientific">Tremella mesenterica</name>
    <name type="common">Jelly fungus</name>
    <dbReference type="NCBI Taxonomy" id="5217"/>
    <lineage>
        <taxon>Eukaryota</taxon>
        <taxon>Fungi</taxon>
        <taxon>Dikarya</taxon>
        <taxon>Basidiomycota</taxon>
        <taxon>Agaricomycotina</taxon>
        <taxon>Tremellomycetes</taxon>
        <taxon>Tremellales</taxon>
        <taxon>Tremellaceae</taxon>
        <taxon>Tremella</taxon>
    </lineage>
</organism>
<evidence type="ECO:0000256" key="3">
    <source>
        <dbReference type="ARBA" id="ARBA00006405"/>
    </source>
</evidence>
<keyword evidence="5" id="KW-0963">Cytoplasm</keyword>
<evidence type="ECO:0000256" key="4">
    <source>
        <dbReference type="ARBA" id="ARBA00022481"/>
    </source>
</evidence>
<keyword evidence="6" id="KW-0597">Phosphoprotein</keyword>
<dbReference type="InterPro" id="IPR013886">
    <property type="entry name" value="PI31_Prot_C"/>
</dbReference>
<dbReference type="Pfam" id="PF08577">
    <property type="entry name" value="PI31_Prot_C"/>
    <property type="match status" value="1"/>
</dbReference>
<feature type="region of interest" description="Disordered" evidence="11">
    <location>
        <begin position="164"/>
        <end position="183"/>
    </location>
</feature>
<evidence type="ECO:0000256" key="10">
    <source>
        <dbReference type="ARBA" id="ARBA00024805"/>
    </source>
</evidence>
<evidence type="ECO:0000259" key="12">
    <source>
        <dbReference type="Pfam" id="PF08577"/>
    </source>
</evidence>
<name>A0A4Q1BQ90_TREME</name>
<dbReference type="Gene3D" id="3.40.1000.30">
    <property type="match status" value="1"/>
</dbReference>
<feature type="compositionally biased region" description="Polar residues" evidence="11">
    <location>
        <begin position="218"/>
        <end position="237"/>
    </location>
</feature>
<evidence type="ECO:0000256" key="11">
    <source>
        <dbReference type="SAM" id="MobiDB-lite"/>
    </source>
</evidence>
<dbReference type="GO" id="GO:0070628">
    <property type="term" value="F:proteasome binding"/>
    <property type="evidence" value="ECO:0007669"/>
    <property type="project" value="InterPro"/>
</dbReference>
<dbReference type="VEuPathDB" id="FungiDB:TREMEDRAFT_73570"/>
<evidence type="ECO:0000313" key="15">
    <source>
        <dbReference type="Proteomes" id="UP000289152"/>
    </source>
</evidence>
<reference evidence="14 15" key="1">
    <citation type="submission" date="2016-06" db="EMBL/GenBank/DDBJ databases">
        <title>Evolution of pathogenesis and genome organization in the Tremellales.</title>
        <authorList>
            <person name="Cuomo C."/>
            <person name="Litvintseva A."/>
            <person name="Heitman J."/>
            <person name="Chen Y."/>
            <person name="Sun S."/>
            <person name="Springer D."/>
            <person name="Dromer F."/>
            <person name="Young S."/>
            <person name="Zeng Q."/>
            <person name="Chapman S."/>
            <person name="Gujja S."/>
            <person name="Saif S."/>
            <person name="Birren B."/>
        </authorList>
    </citation>
    <scope>NUCLEOTIDE SEQUENCE [LARGE SCALE GENOMIC DNA]</scope>
    <source>
        <strain evidence="14 15">ATCC 28783</strain>
    </source>
</reference>
<evidence type="ECO:0000256" key="9">
    <source>
        <dbReference type="ARBA" id="ARBA00022990"/>
    </source>
</evidence>
<dbReference type="STRING" id="5217.A0A4Q1BQ90"/>
<evidence type="ECO:0000256" key="5">
    <source>
        <dbReference type="ARBA" id="ARBA00022490"/>
    </source>
</evidence>
<feature type="domain" description="PI31 proteasome regulator N-terminal" evidence="13">
    <location>
        <begin position="23"/>
        <end position="215"/>
    </location>
</feature>
<keyword evidence="4" id="KW-0488">Methylation</keyword>
<evidence type="ECO:0000256" key="2">
    <source>
        <dbReference type="ARBA" id="ARBA00004496"/>
    </source>
</evidence>
<dbReference type="PANTHER" id="PTHR13266">
    <property type="entry name" value="PROTEASOME INHIBITOR"/>
    <property type="match status" value="1"/>
</dbReference>
<keyword evidence="7" id="KW-0256">Endoplasmic reticulum</keyword>
<evidence type="ECO:0000259" key="13">
    <source>
        <dbReference type="Pfam" id="PF11566"/>
    </source>
</evidence>
<accession>A0A4Q1BQ90</accession>
<comment type="similarity">
    <text evidence="3">Belongs to the proteasome inhibitor PI31 family.</text>
</comment>
<dbReference type="Pfam" id="PF11566">
    <property type="entry name" value="PI31_Prot_N"/>
    <property type="match status" value="1"/>
</dbReference>
<evidence type="ECO:0000313" key="14">
    <source>
        <dbReference type="EMBL" id="RXK40086.1"/>
    </source>
</evidence>
<comment type="caution">
    <text evidence="14">The sequence shown here is derived from an EMBL/GenBank/DDBJ whole genome shotgun (WGS) entry which is preliminary data.</text>
</comment>